<name>A0A4Y2BQS7_ARAVE</name>
<reference evidence="1 2" key="1">
    <citation type="journal article" date="2019" name="Sci. Rep.">
        <title>Orb-weaving spider Araneus ventricosus genome elucidates the spidroin gene catalogue.</title>
        <authorList>
            <person name="Kono N."/>
            <person name="Nakamura H."/>
            <person name="Ohtoshi R."/>
            <person name="Moran D.A.P."/>
            <person name="Shinohara A."/>
            <person name="Yoshida Y."/>
            <person name="Fujiwara M."/>
            <person name="Mori M."/>
            <person name="Tomita M."/>
            <person name="Arakawa K."/>
        </authorList>
    </citation>
    <scope>NUCLEOTIDE SEQUENCE [LARGE SCALE GENOMIC DNA]</scope>
</reference>
<comment type="caution">
    <text evidence="1">The sequence shown here is derived from an EMBL/GenBank/DDBJ whole genome shotgun (WGS) entry which is preliminary data.</text>
</comment>
<dbReference type="EMBL" id="BGPR01000102">
    <property type="protein sequence ID" value="GBL94408.1"/>
    <property type="molecule type" value="Genomic_DNA"/>
</dbReference>
<proteinExistence type="predicted"/>
<evidence type="ECO:0000313" key="2">
    <source>
        <dbReference type="Proteomes" id="UP000499080"/>
    </source>
</evidence>
<evidence type="ECO:0000313" key="1">
    <source>
        <dbReference type="EMBL" id="GBL94408.1"/>
    </source>
</evidence>
<organism evidence="1 2">
    <name type="scientific">Araneus ventricosus</name>
    <name type="common">Orbweaver spider</name>
    <name type="synonym">Epeira ventricosa</name>
    <dbReference type="NCBI Taxonomy" id="182803"/>
    <lineage>
        <taxon>Eukaryota</taxon>
        <taxon>Metazoa</taxon>
        <taxon>Ecdysozoa</taxon>
        <taxon>Arthropoda</taxon>
        <taxon>Chelicerata</taxon>
        <taxon>Arachnida</taxon>
        <taxon>Araneae</taxon>
        <taxon>Araneomorphae</taxon>
        <taxon>Entelegynae</taxon>
        <taxon>Araneoidea</taxon>
        <taxon>Araneidae</taxon>
        <taxon>Araneus</taxon>
    </lineage>
</organism>
<protein>
    <submittedName>
        <fullName evidence="1">Uncharacterized protein</fullName>
    </submittedName>
</protein>
<accession>A0A4Y2BQS7</accession>
<sequence>MTSQNQTCCKLTCYLGKSYGDFEACVNLLQACFTLVTNFPDSNFSLQQTCTASFLQNCHKCETSLQQINGSLEVTIGRTCRKLALQTTAKTEYEHNPG</sequence>
<dbReference type="AlphaFoldDB" id="A0A4Y2BQS7"/>
<dbReference type="Proteomes" id="UP000499080">
    <property type="component" value="Unassembled WGS sequence"/>
</dbReference>
<gene>
    <name evidence="1" type="ORF">AVEN_7379_1</name>
</gene>
<keyword evidence="2" id="KW-1185">Reference proteome</keyword>